<proteinExistence type="inferred from homology"/>
<feature type="binding site" evidence="14">
    <location>
        <begin position="107"/>
        <end position="110"/>
    </location>
    <ligand>
        <name>ATP</name>
        <dbReference type="ChEBI" id="CHEBI:30616"/>
    </ligand>
</feature>
<dbReference type="GO" id="GO:0042802">
    <property type="term" value="F:identical protein binding"/>
    <property type="evidence" value="ECO:0007669"/>
    <property type="project" value="TreeGrafter"/>
</dbReference>
<dbReference type="AlphaFoldDB" id="A0A1I4YQ97"/>
<dbReference type="GO" id="GO:0003872">
    <property type="term" value="F:6-phosphofructokinase activity"/>
    <property type="evidence" value="ECO:0007669"/>
    <property type="project" value="UniProtKB-UniRule"/>
</dbReference>
<organism evidence="16 17">
    <name type="scientific">Bizionia echini</name>
    <dbReference type="NCBI Taxonomy" id="649333"/>
    <lineage>
        <taxon>Bacteria</taxon>
        <taxon>Pseudomonadati</taxon>
        <taxon>Bacteroidota</taxon>
        <taxon>Flavobacteriia</taxon>
        <taxon>Flavobacteriales</taxon>
        <taxon>Flavobacteriaceae</taxon>
        <taxon>Bizionia</taxon>
    </lineage>
</organism>
<feature type="active site" description="Proton acceptor" evidence="14">
    <location>
        <position position="133"/>
    </location>
</feature>
<dbReference type="GO" id="GO:0046872">
    <property type="term" value="F:metal ion binding"/>
    <property type="evidence" value="ECO:0007669"/>
    <property type="project" value="UniProtKB-KW"/>
</dbReference>
<dbReference type="OrthoDB" id="9802503at2"/>
<feature type="domain" description="Phosphofructokinase" evidence="15">
    <location>
        <begin position="9"/>
        <end position="280"/>
    </location>
</feature>
<evidence type="ECO:0000256" key="11">
    <source>
        <dbReference type="ARBA" id="ARBA00022842"/>
    </source>
</evidence>
<dbReference type="GO" id="GO:0006002">
    <property type="term" value="P:fructose 6-phosphate metabolic process"/>
    <property type="evidence" value="ECO:0007669"/>
    <property type="project" value="InterPro"/>
</dbReference>
<dbReference type="STRING" id="649333.SAMN04487989_101201"/>
<evidence type="ECO:0000256" key="10">
    <source>
        <dbReference type="ARBA" id="ARBA00022840"/>
    </source>
</evidence>
<evidence type="ECO:0000256" key="4">
    <source>
        <dbReference type="ARBA" id="ARBA00022490"/>
    </source>
</evidence>
<evidence type="ECO:0000256" key="14">
    <source>
        <dbReference type="HAMAP-Rule" id="MF_00339"/>
    </source>
</evidence>
<dbReference type="PROSITE" id="PS00433">
    <property type="entry name" value="PHOSPHOFRUCTOKINASE"/>
    <property type="match status" value="1"/>
</dbReference>
<dbReference type="GO" id="GO:0070095">
    <property type="term" value="F:fructose-6-phosphate binding"/>
    <property type="evidence" value="ECO:0007669"/>
    <property type="project" value="TreeGrafter"/>
</dbReference>
<feature type="binding site" evidence="14">
    <location>
        <position position="108"/>
    </location>
    <ligand>
        <name>Mg(2+)</name>
        <dbReference type="ChEBI" id="CHEBI:18420"/>
        <note>catalytic</note>
    </ligand>
</feature>
<dbReference type="InterPro" id="IPR012828">
    <property type="entry name" value="PFKA_ATP_prok"/>
</dbReference>
<name>A0A1I4YQ97_9FLAO</name>
<dbReference type="GO" id="GO:0030388">
    <property type="term" value="P:fructose 1,6-bisphosphate metabolic process"/>
    <property type="evidence" value="ECO:0007669"/>
    <property type="project" value="TreeGrafter"/>
</dbReference>
<comment type="cofactor">
    <cofactor evidence="1 14">
        <name>Mg(2+)</name>
        <dbReference type="ChEBI" id="CHEBI:18420"/>
    </cofactor>
</comment>
<gene>
    <name evidence="14" type="primary">pfkA</name>
    <name evidence="16" type="ORF">SAMN04487989_101201</name>
</gene>
<feature type="binding site" description="in other chain" evidence="14">
    <location>
        <begin position="255"/>
        <end position="258"/>
    </location>
    <ligand>
        <name>substrate</name>
        <note>ligand shared between dimeric partners</note>
    </ligand>
</feature>
<evidence type="ECO:0000256" key="7">
    <source>
        <dbReference type="ARBA" id="ARBA00022723"/>
    </source>
</evidence>
<dbReference type="SUPFAM" id="SSF53784">
    <property type="entry name" value="Phosphofructokinase"/>
    <property type="match status" value="1"/>
</dbReference>
<evidence type="ECO:0000256" key="3">
    <source>
        <dbReference type="ARBA" id="ARBA00004679"/>
    </source>
</evidence>
<dbReference type="EC" id="2.7.1.11" evidence="14"/>
<feature type="binding site" evidence="14">
    <location>
        <position position="16"/>
    </location>
    <ligand>
        <name>ATP</name>
        <dbReference type="ChEBI" id="CHEBI:30616"/>
    </ligand>
</feature>
<feature type="binding site" evidence="14">
    <location>
        <position position="168"/>
    </location>
    <ligand>
        <name>substrate</name>
        <note>ligand shared between dimeric partners</note>
    </ligand>
</feature>
<reference evidence="17" key="1">
    <citation type="submission" date="2016-10" db="EMBL/GenBank/DDBJ databases">
        <authorList>
            <person name="Varghese N."/>
            <person name="Submissions S."/>
        </authorList>
    </citation>
    <scope>NUCLEOTIDE SEQUENCE [LARGE SCALE GENOMIC DNA]</scope>
    <source>
        <strain evidence="17">DSM 23925</strain>
    </source>
</reference>
<keyword evidence="12 14" id="KW-0324">Glycolysis</keyword>
<dbReference type="NCBIfam" id="NF002872">
    <property type="entry name" value="PRK03202.1"/>
    <property type="match status" value="1"/>
</dbReference>
<dbReference type="HAMAP" id="MF_00339">
    <property type="entry name" value="Phosphofructokinase_I_B1"/>
    <property type="match status" value="1"/>
</dbReference>
<dbReference type="InterPro" id="IPR000023">
    <property type="entry name" value="Phosphofructokinase_dom"/>
</dbReference>
<evidence type="ECO:0000259" key="15">
    <source>
        <dbReference type="Pfam" id="PF00365"/>
    </source>
</evidence>
<keyword evidence="10 14" id="KW-0067">ATP-binding</keyword>
<keyword evidence="11 14" id="KW-0460">Magnesium</keyword>
<accession>A0A1I4YQ97</accession>
<protein>
    <recommendedName>
        <fullName evidence="14">ATP-dependent 6-phosphofructokinase</fullName>
        <shortName evidence="14">ATP-PFK</shortName>
        <shortName evidence="14">Phosphofructokinase</shortName>
        <ecNumber evidence="14">2.7.1.11</ecNumber>
    </recommendedName>
    <alternativeName>
        <fullName evidence="14">Phosphohexokinase</fullName>
    </alternativeName>
</protein>
<evidence type="ECO:0000256" key="5">
    <source>
        <dbReference type="ARBA" id="ARBA00022533"/>
    </source>
</evidence>
<keyword evidence="9 14" id="KW-0418">Kinase</keyword>
<evidence type="ECO:0000256" key="9">
    <source>
        <dbReference type="ARBA" id="ARBA00022777"/>
    </source>
</evidence>
<dbReference type="GO" id="GO:0005524">
    <property type="term" value="F:ATP binding"/>
    <property type="evidence" value="ECO:0007669"/>
    <property type="project" value="UniProtKB-KW"/>
</dbReference>
<dbReference type="PIRSF" id="PIRSF000532">
    <property type="entry name" value="ATP_PFK_prok"/>
    <property type="match status" value="1"/>
</dbReference>
<dbReference type="EMBL" id="FOVN01000001">
    <property type="protein sequence ID" value="SFN40181.1"/>
    <property type="molecule type" value="Genomic_DNA"/>
</dbReference>
<feature type="binding site" evidence="14">
    <location>
        <begin position="77"/>
        <end position="78"/>
    </location>
    <ligand>
        <name>ATP</name>
        <dbReference type="ChEBI" id="CHEBI:30616"/>
    </ligand>
</feature>
<dbReference type="InterPro" id="IPR015912">
    <property type="entry name" value="Phosphofructokinase_CS"/>
</dbReference>
<dbReference type="FunFam" id="3.40.50.460:FF:000002">
    <property type="entry name" value="ATP-dependent 6-phosphofructokinase"/>
    <property type="match status" value="1"/>
</dbReference>
<dbReference type="Pfam" id="PF00365">
    <property type="entry name" value="PFK"/>
    <property type="match status" value="1"/>
</dbReference>
<dbReference type="InterPro" id="IPR012003">
    <property type="entry name" value="ATP_PFK_prok-type"/>
</dbReference>
<keyword evidence="7 14" id="KW-0479">Metal-binding</keyword>
<evidence type="ECO:0000256" key="8">
    <source>
        <dbReference type="ARBA" id="ARBA00022741"/>
    </source>
</evidence>
<evidence type="ECO:0000313" key="17">
    <source>
        <dbReference type="Proteomes" id="UP000198705"/>
    </source>
</evidence>
<evidence type="ECO:0000256" key="12">
    <source>
        <dbReference type="ARBA" id="ARBA00023152"/>
    </source>
</evidence>
<evidence type="ECO:0000313" key="16">
    <source>
        <dbReference type="EMBL" id="SFN40181.1"/>
    </source>
</evidence>
<feature type="binding site" evidence="14">
    <location>
        <position position="249"/>
    </location>
    <ligand>
        <name>substrate</name>
        <note>ligand shared between dimeric partners</note>
    </ligand>
</feature>
<evidence type="ECO:0000256" key="13">
    <source>
        <dbReference type="ARBA" id="ARBA00048070"/>
    </source>
</evidence>
<dbReference type="GO" id="GO:0048029">
    <property type="term" value="F:monosaccharide binding"/>
    <property type="evidence" value="ECO:0007669"/>
    <property type="project" value="TreeGrafter"/>
</dbReference>
<dbReference type="GO" id="GO:0016208">
    <property type="term" value="F:AMP binding"/>
    <property type="evidence" value="ECO:0007669"/>
    <property type="project" value="TreeGrafter"/>
</dbReference>
<evidence type="ECO:0000256" key="2">
    <source>
        <dbReference type="ARBA" id="ARBA00004496"/>
    </source>
</evidence>
<evidence type="ECO:0000256" key="6">
    <source>
        <dbReference type="ARBA" id="ARBA00022679"/>
    </source>
</evidence>
<feature type="binding site" description="in other chain" evidence="14">
    <location>
        <begin position="191"/>
        <end position="193"/>
    </location>
    <ligand>
        <name>ADP</name>
        <dbReference type="ChEBI" id="CHEBI:456216"/>
        <note>allosteric activator; ligand shared between dimeric partners</note>
    </ligand>
</feature>
<keyword evidence="5 14" id="KW-0021">Allosteric enzyme</keyword>
<dbReference type="Gene3D" id="3.40.50.450">
    <property type="match status" value="1"/>
</dbReference>
<feature type="binding site" description="in other chain" evidence="14">
    <location>
        <position position="160"/>
    </location>
    <ligand>
        <name>ADP</name>
        <dbReference type="ChEBI" id="CHEBI:456216"/>
        <note>allosteric activator; ligand shared between dimeric partners</note>
    </ligand>
</feature>
<dbReference type="GO" id="GO:0005945">
    <property type="term" value="C:6-phosphofructokinase complex"/>
    <property type="evidence" value="ECO:0007669"/>
    <property type="project" value="TreeGrafter"/>
</dbReference>
<comment type="subunit">
    <text evidence="14">Homotetramer.</text>
</comment>
<comment type="pathway">
    <text evidence="3 14">Carbohydrate degradation; glycolysis; D-glyceraldehyde 3-phosphate and glycerone phosphate from D-glucose: step 3/4.</text>
</comment>
<feature type="binding site" description="in other chain" evidence="14">
    <location>
        <begin position="131"/>
        <end position="133"/>
    </location>
    <ligand>
        <name>substrate</name>
        <note>ligand shared between dimeric partners</note>
    </ligand>
</feature>
<feature type="binding site" description="in other chain" evidence="14">
    <location>
        <begin position="175"/>
        <end position="177"/>
    </location>
    <ligand>
        <name>substrate</name>
        <note>ligand shared between dimeric partners</note>
    </ligand>
</feature>
<comment type="catalytic activity">
    <reaction evidence="13 14">
        <text>beta-D-fructose 6-phosphate + ATP = beta-D-fructose 1,6-bisphosphate + ADP + H(+)</text>
        <dbReference type="Rhea" id="RHEA:16109"/>
        <dbReference type="ChEBI" id="CHEBI:15378"/>
        <dbReference type="ChEBI" id="CHEBI:30616"/>
        <dbReference type="ChEBI" id="CHEBI:32966"/>
        <dbReference type="ChEBI" id="CHEBI:57634"/>
        <dbReference type="ChEBI" id="CHEBI:456216"/>
        <dbReference type="EC" id="2.7.1.11"/>
    </reaction>
</comment>
<dbReference type="Proteomes" id="UP000198705">
    <property type="component" value="Unassembled WGS sequence"/>
</dbReference>
<comment type="function">
    <text evidence="14">Catalyzes the phosphorylation of D-fructose 6-phosphate to fructose 1,6-bisphosphate by ATP, the first committing step of glycolysis.</text>
</comment>
<dbReference type="PRINTS" id="PR00476">
    <property type="entry name" value="PHFRCTKINASE"/>
</dbReference>
<dbReference type="RefSeq" id="WP_092205792.1">
    <property type="nucleotide sequence ID" value="NZ_FOVN01000001.1"/>
</dbReference>
<dbReference type="UniPathway" id="UPA00109">
    <property type="reaction ID" value="UER00182"/>
</dbReference>
<comment type="caution">
    <text evidence="14">Lacks conserved residue(s) required for the propagation of feature annotation.</text>
</comment>
<sequence length="324" mass="35049">MSTNKTKHIGVFTSGGDSPGMNAALYAIAKSAEVKNIKVSGFRKGYEGLIDGDLMPLKSHELKKITQKGGTILKTARSKRFLELEGRKKALQTLKTNNIDALIAIGGDGTFKGLLAFSEICDIPFIGIPGTIDNDISGTDYTLGFDSAVNTAIENIDKIKDTAESHNRVFIVEVMGRDSGYIAIHSGLMVGADAILIPESGKDFIYLLDKVKNYNSEDAFLVVVSEGDELGAELISSKIKEINSNVDLRITKLGHVQRGGNPSALDRMLGIRLGVASINALSQGKKNAMVGVLNNQLHLTPFKEVVKQHQVNTELYELLELFGK</sequence>
<dbReference type="Gene3D" id="3.40.50.460">
    <property type="entry name" value="Phosphofructokinase domain"/>
    <property type="match status" value="1"/>
</dbReference>
<dbReference type="PANTHER" id="PTHR13697:SF4">
    <property type="entry name" value="ATP-DEPENDENT 6-PHOSPHOFRUCTOKINASE"/>
    <property type="match status" value="1"/>
</dbReference>
<dbReference type="PANTHER" id="PTHR13697">
    <property type="entry name" value="PHOSPHOFRUCTOKINASE"/>
    <property type="match status" value="1"/>
</dbReference>
<keyword evidence="6 14" id="KW-0808">Transferase</keyword>
<comment type="subcellular location">
    <subcellularLocation>
        <location evidence="2 14">Cytoplasm</location>
    </subcellularLocation>
</comment>
<keyword evidence="4 14" id="KW-0963">Cytoplasm</keyword>
<feature type="binding site" description="in other chain" evidence="14">
    <location>
        <position position="226"/>
    </location>
    <ligand>
        <name>substrate</name>
        <note>ligand shared between dimeric partners</note>
    </ligand>
</feature>
<dbReference type="GO" id="GO:0061621">
    <property type="term" value="P:canonical glycolysis"/>
    <property type="evidence" value="ECO:0007669"/>
    <property type="project" value="TreeGrafter"/>
</dbReference>
<evidence type="ECO:0000256" key="1">
    <source>
        <dbReference type="ARBA" id="ARBA00001946"/>
    </source>
</evidence>
<keyword evidence="8 14" id="KW-0547">Nucleotide-binding</keyword>
<keyword evidence="17" id="KW-1185">Reference proteome</keyword>
<comment type="similarity">
    <text evidence="14">Belongs to the phosphofructokinase type A (PFKA) family. ATP-dependent PFK group I subfamily. Prokaryotic clade 'B1' sub-subfamily.</text>
</comment>
<dbReference type="InterPro" id="IPR022953">
    <property type="entry name" value="ATP_PFK"/>
</dbReference>
<dbReference type="InterPro" id="IPR035966">
    <property type="entry name" value="PKF_sf"/>
</dbReference>
<comment type="activity regulation">
    <text evidence="14">Allosterically activated by ADP and other diphosphonucleosides, and allosterically inhibited by phosphoenolpyruvate.</text>
</comment>